<proteinExistence type="inferred from homology"/>
<dbReference type="InterPro" id="IPR005524">
    <property type="entry name" value="DUF318"/>
</dbReference>
<feature type="transmembrane region" description="Helical" evidence="7">
    <location>
        <begin position="338"/>
        <end position="357"/>
    </location>
</feature>
<name>A0A0U9HXH0_9BACT</name>
<comment type="caution">
    <text evidence="8">The sequence shown here is derived from an EMBL/GenBank/DDBJ whole genome shotgun (WGS) entry which is preliminary data.</text>
</comment>
<keyword evidence="3" id="KW-1003">Cell membrane</keyword>
<dbReference type="Proteomes" id="UP000054976">
    <property type="component" value="Unassembled WGS sequence"/>
</dbReference>
<keyword evidence="4 7" id="KW-0812">Transmembrane</keyword>
<accession>A0A0U9HXH0</accession>
<protein>
    <recommendedName>
        <fullName evidence="10">Permease</fullName>
    </recommendedName>
</protein>
<dbReference type="STRING" id="86166.TAGGR_2201"/>
<evidence type="ECO:0000313" key="8">
    <source>
        <dbReference type="EMBL" id="GAQ95311.1"/>
    </source>
</evidence>
<reference evidence="9" key="1">
    <citation type="submission" date="2016-01" db="EMBL/GenBank/DDBJ databases">
        <title>Draft genome sequence of Thermodesulfovibrio aggregans strain TGE-P1.</title>
        <authorList>
            <person name="Sekiguchi Y."/>
            <person name="Ohashi A."/>
            <person name="Matsuura N."/>
            <person name="Tourlousse M.D."/>
        </authorList>
    </citation>
    <scope>NUCLEOTIDE SEQUENCE [LARGE SCALE GENOMIC DNA]</scope>
    <source>
        <strain evidence="9">TGE-P1</strain>
    </source>
</reference>
<feature type="transmembrane region" description="Helical" evidence="7">
    <location>
        <begin position="259"/>
        <end position="280"/>
    </location>
</feature>
<evidence type="ECO:0000256" key="1">
    <source>
        <dbReference type="ARBA" id="ARBA00004651"/>
    </source>
</evidence>
<comment type="similarity">
    <text evidence="2">Belongs to the UPF0718 family.</text>
</comment>
<dbReference type="AlphaFoldDB" id="A0A0U9HXH0"/>
<dbReference type="RefSeq" id="WP_059176754.1">
    <property type="nucleotide sequence ID" value="NZ_BCNO01000002.1"/>
</dbReference>
<organism evidence="8 9">
    <name type="scientific">Thermodesulfovibrio aggregans</name>
    <dbReference type="NCBI Taxonomy" id="86166"/>
    <lineage>
        <taxon>Bacteria</taxon>
        <taxon>Pseudomonadati</taxon>
        <taxon>Nitrospirota</taxon>
        <taxon>Thermodesulfovibrionia</taxon>
        <taxon>Thermodesulfovibrionales</taxon>
        <taxon>Thermodesulfovibrionaceae</taxon>
        <taxon>Thermodesulfovibrio</taxon>
    </lineage>
</organism>
<sequence>MKERTKFGLILLMFLIFYFLPIENQRFINAIFESLALAKWYAQEHVLLCLIPAFFIAGAIAVFVNKAAVMKYFGAKTNKLISYGVASVSGSILAVCSCTILPLFMSIYQRGAGLGPAIAFLYSGPAINVLAIILTARILGWDIGVARAVGAVLFSIIIGLLMHLIFIKEEKNRQADEEFEVAGIQSKPLYQTALHLFFMIGFLIFANWGKPQEGSVAFWWTVYNIKWILAIIFFTLVILSSLKWFSKDELTQWVYQTWYYAYLIIPLLFVGVLVAGFFFGRVGHEGIVPSKWVYSLVGGNSFQANFIASVVGAFMYFATLTEVPIIQGLLGAGMGKGPALALLLAGPALSLPSMLIIMRTIGFKKTAVYVSLVIIMATLSGMIFGSIVD</sequence>
<dbReference type="OrthoDB" id="9777774at2"/>
<feature type="transmembrane region" description="Helical" evidence="7">
    <location>
        <begin position="218"/>
        <end position="239"/>
    </location>
</feature>
<dbReference type="GO" id="GO:0005886">
    <property type="term" value="C:plasma membrane"/>
    <property type="evidence" value="ECO:0007669"/>
    <property type="project" value="UniProtKB-SubCell"/>
</dbReference>
<evidence type="ECO:0000256" key="4">
    <source>
        <dbReference type="ARBA" id="ARBA00022692"/>
    </source>
</evidence>
<feature type="transmembrane region" description="Helical" evidence="7">
    <location>
        <begin position="292"/>
        <end position="318"/>
    </location>
</feature>
<dbReference type="Pfam" id="PF03773">
    <property type="entry name" value="ArsP_1"/>
    <property type="match status" value="1"/>
</dbReference>
<evidence type="ECO:0000256" key="5">
    <source>
        <dbReference type="ARBA" id="ARBA00022989"/>
    </source>
</evidence>
<dbReference type="PANTHER" id="PTHR43299">
    <property type="entry name" value="UPF0718 PROTEIN YRAQ"/>
    <property type="match status" value="1"/>
</dbReference>
<feature type="transmembrane region" description="Helical" evidence="7">
    <location>
        <begin position="117"/>
        <end position="136"/>
    </location>
</feature>
<feature type="transmembrane region" description="Helical" evidence="7">
    <location>
        <begin position="80"/>
        <end position="105"/>
    </location>
</feature>
<evidence type="ECO:0000256" key="7">
    <source>
        <dbReference type="SAM" id="Phobius"/>
    </source>
</evidence>
<evidence type="ECO:0000313" key="9">
    <source>
        <dbReference type="Proteomes" id="UP000054976"/>
    </source>
</evidence>
<gene>
    <name evidence="8" type="ORF">TAGGR_2201</name>
</gene>
<dbReference type="PANTHER" id="PTHR43299:SF1">
    <property type="entry name" value="UPF0718 PROTEIN YRAQ"/>
    <property type="match status" value="1"/>
</dbReference>
<evidence type="ECO:0000256" key="2">
    <source>
        <dbReference type="ARBA" id="ARBA00006386"/>
    </source>
</evidence>
<evidence type="ECO:0000256" key="3">
    <source>
        <dbReference type="ARBA" id="ARBA00022475"/>
    </source>
</evidence>
<feature type="transmembrane region" description="Helical" evidence="7">
    <location>
        <begin position="369"/>
        <end position="388"/>
    </location>
</feature>
<feature type="transmembrane region" description="Helical" evidence="7">
    <location>
        <begin position="188"/>
        <end position="206"/>
    </location>
</feature>
<keyword evidence="6 7" id="KW-0472">Membrane</keyword>
<evidence type="ECO:0008006" key="10">
    <source>
        <dbReference type="Google" id="ProtNLM"/>
    </source>
</evidence>
<comment type="subcellular location">
    <subcellularLocation>
        <location evidence="1">Cell membrane</location>
        <topology evidence="1">Multi-pass membrane protein</topology>
    </subcellularLocation>
</comment>
<keyword evidence="5 7" id="KW-1133">Transmembrane helix</keyword>
<feature type="transmembrane region" description="Helical" evidence="7">
    <location>
        <begin position="148"/>
        <end position="168"/>
    </location>
</feature>
<feature type="transmembrane region" description="Helical" evidence="7">
    <location>
        <begin position="45"/>
        <end position="68"/>
    </location>
</feature>
<evidence type="ECO:0000256" key="6">
    <source>
        <dbReference type="ARBA" id="ARBA00023136"/>
    </source>
</evidence>
<keyword evidence="9" id="KW-1185">Reference proteome</keyword>
<dbReference type="EMBL" id="BCNO01000002">
    <property type="protein sequence ID" value="GAQ95311.1"/>
    <property type="molecule type" value="Genomic_DNA"/>
</dbReference>